<dbReference type="AlphaFoldDB" id="A0A8X6WTL7"/>
<evidence type="ECO:0000313" key="2">
    <source>
        <dbReference type="EMBL" id="GFY40169.1"/>
    </source>
</evidence>
<keyword evidence="3" id="KW-1185">Reference proteome</keyword>
<dbReference type="EMBL" id="BMAV01001744">
    <property type="protein sequence ID" value="GFY40169.1"/>
    <property type="molecule type" value="Genomic_DNA"/>
</dbReference>
<protein>
    <submittedName>
        <fullName evidence="2">Uncharacterized protein</fullName>
    </submittedName>
</protein>
<evidence type="ECO:0000313" key="3">
    <source>
        <dbReference type="Proteomes" id="UP000886998"/>
    </source>
</evidence>
<dbReference type="Proteomes" id="UP000886998">
    <property type="component" value="Unassembled WGS sequence"/>
</dbReference>
<evidence type="ECO:0000256" key="1">
    <source>
        <dbReference type="SAM" id="MobiDB-lite"/>
    </source>
</evidence>
<accession>A0A8X6WTL7</accession>
<feature type="compositionally biased region" description="Acidic residues" evidence="1">
    <location>
        <begin position="47"/>
        <end position="61"/>
    </location>
</feature>
<name>A0A8X6WTL7_9ARAC</name>
<sequence length="61" mass="7269">DNPMERPQSPEDLMDSETDSEDPESTSDRQLRNHSILQKPKRFEDHIMEEESYLDDYNPET</sequence>
<organism evidence="2 3">
    <name type="scientific">Trichonephila inaurata madagascariensis</name>
    <dbReference type="NCBI Taxonomy" id="2747483"/>
    <lineage>
        <taxon>Eukaryota</taxon>
        <taxon>Metazoa</taxon>
        <taxon>Ecdysozoa</taxon>
        <taxon>Arthropoda</taxon>
        <taxon>Chelicerata</taxon>
        <taxon>Arachnida</taxon>
        <taxon>Araneae</taxon>
        <taxon>Araneomorphae</taxon>
        <taxon>Entelegynae</taxon>
        <taxon>Araneoidea</taxon>
        <taxon>Nephilidae</taxon>
        <taxon>Trichonephila</taxon>
        <taxon>Trichonephila inaurata</taxon>
    </lineage>
</organism>
<feature type="region of interest" description="Disordered" evidence="1">
    <location>
        <begin position="1"/>
        <end position="61"/>
    </location>
</feature>
<reference evidence="2" key="1">
    <citation type="submission" date="2020-08" db="EMBL/GenBank/DDBJ databases">
        <title>Multicomponent nature underlies the extraordinary mechanical properties of spider dragline silk.</title>
        <authorList>
            <person name="Kono N."/>
            <person name="Nakamura H."/>
            <person name="Mori M."/>
            <person name="Yoshida Y."/>
            <person name="Ohtoshi R."/>
            <person name="Malay A.D."/>
            <person name="Moran D.A.P."/>
            <person name="Tomita M."/>
            <person name="Numata K."/>
            <person name="Arakawa K."/>
        </authorList>
    </citation>
    <scope>NUCLEOTIDE SEQUENCE</scope>
</reference>
<gene>
    <name evidence="2" type="ORF">TNIN_429551</name>
</gene>
<comment type="caution">
    <text evidence="2">The sequence shown here is derived from an EMBL/GenBank/DDBJ whole genome shotgun (WGS) entry which is preliminary data.</text>
</comment>
<proteinExistence type="predicted"/>
<feature type="non-terminal residue" evidence="2">
    <location>
        <position position="1"/>
    </location>
</feature>
<feature type="compositionally biased region" description="Acidic residues" evidence="1">
    <location>
        <begin position="12"/>
        <end position="25"/>
    </location>
</feature>